<name>A0A3Q7IQ68_SOLLC</name>
<sequence length="97" mass="11133">MFERTALEKPKPTSATGSVRADKTKVAELPWPRTILWRASNDVCFCSFTIASWFFHSYRYPLVPCFCTFLFSIDQPSHLAALVVLFNYIKSNFSDIS</sequence>
<dbReference type="Gramene" id="Solyc11g005937.1.1">
    <property type="protein sequence ID" value="Solyc11g005937.1.1"/>
    <property type="gene ID" value="Solyc11g005937.1"/>
</dbReference>
<dbReference type="AlphaFoldDB" id="A0A3Q7IQ68"/>
<accession>A0A3Q7IQ68</accession>
<protein>
    <submittedName>
        <fullName evidence="1">Uncharacterized protein</fullName>
    </submittedName>
</protein>
<reference evidence="1" key="1">
    <citation type="journal article" date="2012" name="Nature">
        <title>The tomato genome sequence provides insights into fleshy fruit evolution.</title>
        <authorList>
            <consortium name="Tomato Genome Consortium"/>
        </authorList>
    </citation>
    <scope>NUCLEOTIDE SEQUENCE [LARGE SCALE GENOMIC DNA]</scope>
    <source>
        <strain evidence="1">cv. Heinz 1706</strain>
    </source>
</reference>
<evidence type="ECO:0000313" key="1">
    <source>
        <dbReference type="EnsemblPlants" id="Solyc11g005937.1.1"/>
    </source>
</evidence>
<proteinExistence type="predicted"/>
<organism evidence="1">
    <name type="scientific">Solanum lycopersicum</name>
    <name type="common">Tomato</name>
    <name type="synonym">Lycopersicon esculentum</name>
    <dbReference type="NCBI Taxonomy" id="4081"/>
    <lineage>
        <taxon>Eukaryota</taxon>
        <taxon>Viridiplantae</taxon>
        <taxon>Streptophyta</taxon>
        <taxon>Embryophyta</taxon>
        <taxon>Tracheophyta</taxon>
        <taxon>Spermatophyta</taxon>
        <taxon>Magnoliopsida</taxon>
        <taxon>eudicotyledons</taxon>
        <taxon>Gunneridae</taxon>
        <taxon>Pentapetalae</taxon>
        <taxon>asterids</taxon>
        <taxon>lamiids</taxon>
        <taxon>Solanales</taxon>
        <taxon>Solanaceae</taxon>
        <taxon>Solanoideae</taxon>
        <taxon>Solaneae</taxon>
        <taxon>Solanum</taxon>
        <taxon>Solanum subgen. Lycopersicon</taxon>
    </lineage>
</organism>
<dbReference type="EnsemblPlants" id="Solyc11g005937.1.1">
    <property type="protein sequence ID" value="Solyc11g005937.1.1"/>
    <property type="gene ID" value="Solyc11g005937.1"/>
</dbReference>
<dbReference type="InParanoid" id="A0A3Q7IQ68"/>
<dbReference type="Proteomes" id="UP000004994">
    <property type="component" value="Chromosome 11"/>
</dbReference>
<keyword evidence="2" id="KW-1185">Reference proteome</keyword>
<evidence type="ECO:0000313" key="2">
    <source>
        <dbReference type="Proteomes" id="UP000004994"/>
    </source>
</evidence>
<reference evidence="1" key="2">
    <citation type="submission" date="2019-01" db="UniProtKB">
        <authorList>
            <consortium name="EnsemblPlants"/>
        </authorList>
    </citation>
    <scope>IDENTIFICATION</scope>
    <source>
        <strain evidence="1">cv. Heinz 1706</strain>
    </source>
</reference>